<dbReference type="PANTHER" id="PTHR43851:SF3">
    <property type="entry name" value="COENZYME Q8"/>
    <property type="match status" value="1"/>
</dbReference>
<dbReference type="RefSeq" id="WP_377378309.1">
    <property type="nucleotide sequence ID" value="NZ_JBHSSW010000009.1"/>
</dbReference>
<accession>A0ABW1S9I8</accession>
<dbReference type="InterPro" id="IPR051409">
    <property type="entry name" value="Atypical_kinase_ADCK"/>
</dbReference>
<keyword evidence="2" id="KW-0808">Transferase</keyword>
<protein>
    <submittedName>
        <fullName evidence="6">ABC1 kinase family protein</fullName>
    </submittedName>
</protein>
<evidence type="ECO:0000256" key="2">
    <source>
        <dbReference type="ARBA" id="ARBA00022679"/>
    </source>
</evidence>
<evidence type="ECO:0000256" key="1">
    <source>
        <dbReference type="ARBA" id="ARBA00009670"/>
    </source>
</evidence>
<keyword evidence="4" id="KW-0067">ATP-binding</keyword>
<keyword evidence="6" id="KW-0418">Kinase</keyword>
<evidence type="ECO:0000256" key="3">
    <source>
        <dbReference type="ARBA" id="ARBA00022741"/>
    </source>
</evidence>
<proteinExistence type="inferred from homology"/>
<reference evidence="7" key="1">
    <citation type="journal article" date="2019" name="Int. J. Syst. Evol. Microbiol.">
        <title>The Global Catalogue of Microorganisms (GCM) 10K type strain sequencing project: providing services to taxonomists for standard genome sequencing and annotation.</title>
        <authorList>
            <consortium name="The Broad Institute Genomics Platform"/>
            <consortium name="The Broad Institute Genome Sequencing Center for Infectious Disease"/>
            <person name="Wu L."/>
            <person name="Ma J."/>
        </authorList>
    </citation>
    <scope>NUCLEOTIDE SEQUENCE [LARGE SCALE GENOMIC DNA]</scope>
    <source>
        <strain evidence="7">CGMCC-1.15741</strain>
    </source>
</reference>
<evidence type="ECO:0000313" key="7">
    <source>
        <dbReference type="Proteomes" id="UP001596303"/>
    </source>
</evidence>
<dbReference type="Proteomes" id="UP001596303">
    <property type="component" value="Unassembled WGS sequence"/>
</dbReference>
<keyword evidence="3" id="KW-0547">Nucleotide-binding</keyword>
<dbReference type="InterPro" id="IPR034646">
    <property type="entry name" value="ADCK3_dom"/>
</dbReference>
<dbReference type="InterPro" id="IPR011009">
    <property type="entry name" value="Kinase-like_dom_sf"/>
</dbReference>
<dbReference type="PANTHER" id="PTHR43851">
    <property type="match status" value="1"/>
</dbReference>
<dbReference type="InterPro" id="IPR004147">
    <property type="entry name" value="ABC1_dom"/>
</dbReference>
<comment type="similarity">
    <text evidence="1">Belongs to the protein kinase superfamily. ADCK protein kinase family.</text>
</comment>
<dbReference type="EMBL" id="JBHSSW010000009">
    <property type="protein sequence ID" value="MFC6198240.1"/>
    <property type="molecule type" value="Genomic_DNA"/>
</dbReference>
<keyword evidence="7" id="KW-1185">Reference proteome</keyword>
<name>A0ABW1S9I8_9PROT</name>
<comment type="caution">
    <text evidence="6">The sequence shown here is derived from an EMBL/GenBank/DDBJ whole genome shotgun (WGS) entry which is preliminary data.</text>
</comment>
<evidence type="ECO:0000313" key="6">
    <source>
        <dbReference type="EMBL" id="MFC6198240.1"/>
    </source>
</evidence>
<feature type="domain" description="ABC1 atypical kinase-like" evidence="5">
    <location>
        <begin position="89"/>
        <end position="328"/>
    </location>
</feature>
<dbReference type="CDD" id="cd13970">
    <property type="entry name" value="ABC1_ADCK3"/>
    <property type="match status" value="1"/>
</dbReference>
<evidence type="ECO:0000256" key="4">
    <source>
        <dbReference type="ARBA" id="ARBA00022840"/>
    </source>
</evidence>
<sequence>MSDDSRTPDDPERNRFTARFGRAAKVGANLSGAALSFGANRVFGSNDEKVAAALASALGNTKGPLMKVAQMLSTIPDFLPPEYAAELSQLQAHAPAMGWPFVKRRMRAELGADWQSRFSEFEKEAAHAASLGQVHRARTPEGDDVACKLQYPDMSSAVESDVGQLKSMMGLFKRIDGSIDPSAVIDEISARLREELDYTRERKAMQAYEIMLADKSFVNVPRAIDELSTNRLLTMTWMSGRPLTSFESAPQETRNQIAEMLFWTWWGPMNAYGIIHGDPHLGNYQLTGEGEGINLLDFGCIRIFPPRFVEGVVKLRDALLRDDFDDCVAAYEQWGFEGLNRELVEVLNVWAQFIYGPLLDDRVRTVADGVKPGEYGRKEAFQVRQLLKEKGPLKIPAEFVFMDRAAIGLGAAYLRLGAELNFYELFERSIEGFAVEDMAARQKKVLEEVGLA</sequence>
<gene>
    <name evidence="6" type="ORF">ACFQDM_09125</name>
</gene>
<evidence type="ECO:0000259" key="5">
    <source>
        <dbReference type="Pfam" id="PF03109"/>
    </source>
</evidence>
<dbReference type="SUPFAM" id="SSF56112">
    <property type="entry name" value="Protein kinase-like (PK-like)"/>
    <property type="match status" value="1"/>
</dbReference>
<dbReference type="Pfam" id="PF03109">
    <property type="entry name" value="ABC1"/>
    <property type="match status" value="1"/>
</dbReference>
<organism evidence="6 7">
    <name type="scientific">Ponticaulis profundi</name>
    <dbReference type="NCBI Taxonomy" id="2665222"/>
    <lineage>
        <taxon>Bacteria</taxon>
        <taxon>Pseudomonadati</taxon>
        <taxon>Pseudomonadota</taxon>
        <taxon>Alphaproteobacteria</taxon>
        <taxon>Hyphomonadales</taxon>
        <taxon>Hyphomonadaceae</taxon>
        <taxon>Ponticaulis</taxon>
    </lineage>
</organism>
<dbReference type="GO" id="GO:0016301">
    <property type="term" value="F:kinase activity"/>
    <property type="evidence" value="ECO:0007669"/>
    <property type="project" value="UniProtKB-KW"/>
</dbReference>